<feature type="domain" description="Major facilitator superfamily (MFS) profile" evidence="6">
    <location>
        <begin position="1"/>
        <end position="479"/>
    </location>
</feature>
<dbReference type="RefSeq" id="XP_018067279.1">
    <property type="nucleotide sequence ID" value="XM_018210994.1"/>
</dbReference>
<dbReference type="KEGG" id="psco:LY89DRAFT_622984"/>
<keyword evidence="3 5" id="KW-1133">Transmembrane helix</keyword>
<reference evidence="7 8" key="1">
    <citation type="submission" date="2015-10" db="EMBL/GenBank/DDBJ databases">
        <title>Full genome of DAOMC 229536 Phialocephala scopiformis, a fungal endophyte of spruce producing the potent anti-insectan compound rugulosin.</title>
        <authorList>
            <consortium name="DOE Joint Genome Institute"/>
            <person name="Walker A.K."/>
            <person name="Frasz S.L."/>
            <person name="Seifert K.A."/>
            <person name="Miller J.D."/>
            <person name="Mondo S.J."/>
            <person name="Labutti K."/>
            <person name="Lipzen A."/>
            <person name="Dockter R."/>
            <person name="Kennedy M."/>
            <person name="Grigoriev I.V."/>
            <person name="Spatafora J.W."/>
        </authorList>
    </citation>
    <scope>NUCLEOTIDE SEQUENCE [LARGE SCALE GENOMIC DNA]</scope>
    <source>
        <strain evidence="7 8">CBS 120377</strain>
    </source>
</reference>
<evidence type="ECO:0000256" key="3">
    <source>
        <dbReference type="ARBA" id="ARBA00022989"/>
    </source>
</evidence>
<dbReference type="InParanoid" id="A0A194WZ04"/>
<dbReference type="PANTHER" id="PTHR23501">
    <property type="entry name" value="MAJOR FACILITATOR SUPERFAMILY"/>
    <property type="match status" value="1"/>
</dbReference>
<dbReference type="InterPro" id="IPR020846">
    <property type="entry name" value="MFS_dom"/>
</dbReference>
<dbReference type="Gene3D" id="1.20.1250.20">
    <property type="entry name" value="MFS general substrate transporter like domains"/>
    <property type="match status" value="1"/>
</dbReference>
<dbReference type="AlphaFoldDB" id="A0A194WZ04"/>
<feature type="transmembrane region" description="Helical" evidence="5">
    <location>
        <begin position="28"/>
        <end position="46"/>
    </location>
</feature>
<feature type="transmembrane region" description="Helical" evidence="5">
    <location>
        <begin position="116"/>
        <end position="137"/>
    </location>
</feature>
<organism evidence="7 8">
    <name type="scientific">Mollisia scopiformis</name>
    <name type="common">Conifer needle endophyte fungus</name>
    <name type="synonym">Phialocephala scopiformis</name>
    <dbReference type="NCBI Taxonomy" id="149040"/>
    <lineage>
        <taxon>Eukaryota</taxon>
        <taxon>Fungi</taxon>
        <taxon>Dikarya</taxon>
        <taxon>Ascomycota</taxon>
        <taxon>Pezizomycotina</taxon>
        <taxon>Leotiomycetes</taxon>
        <taxon>Helotiales</taxon>
        <taxon>Mollisiaceae</taxon>
        <taxon>Mollisia</taxon>
    </lineage>
</organism>
<dbReference type="PANTHER" id="PTHR23501:SF201">
    <property type="entry name" value="MFS AFLATOXIN EFFLUX PUMP"/>
    <property type="match status" value="1"/>
</dbReference>
<evidence type="ECO:0000256" key="2">
    <source>
        <dbReference type="ARBA" id="ARBA00022692"/>
    </source>
</evidence>
<dbReference type="GO" id="GO:0005886">
    <property type="term" value="C:plasma membrane"/>
    <property type="evidence" value="ECO:0007669"/>
    <property type="project" value="TreeGrafter"/>
</dbReference>
<feature type="transmembrane region" description="Helical" evidence="5">
    <location>
        <begin position="218"/>
        <end position="238"/>
    </location>
</feature>
<dbReference type="CDD" id="cd17502">
    <property type="entry name" value="MFS_Azr1_MDR_like"/>
    <property type="match status" value="1"/>
</dbReference>
<feature type="transmembrane region" description="Helical" evidence="5">
    <location>
        <begin position="259"/>
        <end position="280"/>
    </location>
</feature>
<dbReference type="GO" id="GO:0022857">
    <property type="term" value="F:transmembrane transporter activity"/>
    <property type="evidence" value="ECO:0007669"/>
    <property type="project" value="InterPro"/>
</dbReference>
<evidence type="ECO:0000256" key="5">
    <source>
        <dbReference type="SAM" id="Phobius"/>
    </source>
</evidence>
<feature type="transmembrane region" description="Helical" evidence="5">
    <location>
        <begin position="318"/>
        <end position="337"/>
    </location>
</feature>
<evidence type="ECO:0000256" key="4">
    <source>
        <dbReference type="ARBA" id="ARBA00023136"/>
    </source>
</evidence>
<accession>A0A194WZ04</accession>
<dbReference type="Proteomes" id="UP000070700">
    <property type="component" value="Unassembled WGS sequence"/>
</dbReference>
<dbReference type="FunCoup" id="A0A194WZ04">
    <property type="interactions" value="83"/>
</dbReference>
<protein>
    <submittedName>
        <fullName evidence="7">MFS general substrate transporter</fullName>
    </submittedName>
</protein>
<keyword evidence="8" id="KW-1185">Reference proteome</keyword>
<keyword evidence="4 5" id="KW-0472">Membrane</keyword>
<evidence type="ECO:0000313" key="7">
    <source>
        <dbReference type="EMBL" id="KUJ12924.1"/>
    </source>
</evidence>
<proteinExistence type="predicted"/>
<comment type="subcellular location">
    <subcellularLocation>
        <location evidence="1">Membrane</location>
        <topology evidence="1">Multi-pass membrane protein</topology>
    </subcellularLocation>
</comment>
<dbReference type="InterPro" id="IPR036259">
    <property type="entry name" value="MFS_trans_sf"/>
</dbReference>
<dbReference type="Pfam" id="PF07690">
    <property type="entry name" value="MFS_1"/>
    <property type="match status" value="1"/>
</dbReference>
<sequence>MFLISLDRTIIATAIPTITNEFHTINDIGWYATAYMITNCAFQLMFGKIYKFYSTKWVFITAFTIFEIGSAICGSAPNSVALIIGRAIAGLGASGVVSGSMMILVHTVPLHKRPIYAAIFAATVGVASILGPVLGGLLTSNLSWRWCFYINLPVGAVAVPVIVFCLKTPGSDKTKSTLSEQLAKLDPLGTTCFVPSIVSLVLALQWGGTSYNWSDGRVVACLVIFAVFMMAFMGIQIWSGDKGTVPPRIIKQRSIASGAWLQFCGAGSVYVLAYYLPLWFQAVKGVNAVQSGLRILPTVVALIIGAFAGGFITKKSGYYVPVVIASAVIAPVGIGLVTTFTPDTSHEKWIVYQVIYGLGQGMSMQVAPLLAQTVLSKADVSIGTAIMFFAQQLGSIVFIAVSQNVFLDRLVKNLSRMSGLDARTILDTGATDLRSIVPADHFESVVRAYNGAVVKTFDIATACTCLVLLSAITMEWRSIKKREITKAATQIEKS</sequence>
<dbReference type="EMBL" id="KQ947423">
    <property type="protein sequence ID" value="KUJ12924.1"/>
    <property type="molecule type" value="Genomic_DNA"/>
</dbReference>
<dbReference type="FunFam" id="1.20.1720.10:FF:000012">
    <property type="entry name" value="MFS toxin efflux pump (AflT)"/>
    <property type="match status" value="1"/>
</dbReference>
<evidence type="ECO:0000313" key="8">
    <source>
        <dbReference type="Proteomes" id="UP000070700"/>
    </source>
</evidence>
<feature type="transmembrane region" description="Helical" evidence="5">
    <location>
        <begin position="292"/>
        <end position="311"/>
    </location>
</feature>
<feature type="transmembrane region" description="Helical" evidence="5">
    <location>
        <begin position="143"/>
        <end position="166"/>
    </location>
</feature>
<dbReference type="InterPro" id="IPR011701">
    <property type="entry name" value="MFS"/>
</dbReference>
<dbReference type="OrthoDB" id="10021397at2759"/>
<keyword evidence="2 5" id="KW-0812">Transmembrane</keyword>
<feature type="transmembrane region" description="Helical" evidence="5">
    <location>
        <begin position="83"/>
        <end position="104"/>
    </location>
</feature>
<feature type="transmembrane region" description="Helical" evidence="5">
    <location>
        <begin position="382"/>
        <end position="401"/>
    </location>
</feature>
<dbReference type="Gene3D" id="1.20.1720.10">
    <property type="entry name" value="Multidrug resistance protein D"/>
    <property type="match status" value="1"/>
</dbReference>
<feature type="transmembrane region" description="Helical" evidence="5">
    <location>
        <begin position="58"/>
        <end position="77"/>
    </location>
</feature>
<dbReference type="PROSITE" id="PS50850">
    <property type="entry name" value="MFS"/>
    <property type="match status" value="1"/>
</dbReference>
<dbReference type="SUPFAM" id="SSF103473">
    <property type="entry name" value="MFS general substrate transporter"/>
    <property type="match status" value="1"/>
</dbReference>
<evidence type="ECO:0000256" key="1">
    <source>
        <dbReference type="ARBA" id="ARBA00004141"/>
    </source>
</evidence>
<dbReference type="GeneID" id="28820720"/>
<name>A0A194WZ04_MOLSC</name>
<dbReference type="FunFam" id="1.20.1250.20:FF:000196">
    <property type="entry name" value="MFS toxin efflux pump (AflT)"/>
    <property type="match status" value="1"/>
</dbReference>
<evidence type="ECO:0000259" key="6">
    <source>
        <dbReference type="PROSITE" id="PS50850"/>
    </source>
</evidence>
<gene>
    <name evidence="7" type="ORF">LY89DRAFT_622984</name>
</gene>